<name>A0A127JWW4_9BURK</name>
<dbReference type="EMBL" id="CP010951">
    <property type="protein sequence ID" value="AMO22532.1"/>
    <property type="molecule type" value="Genomic_DNA"/>
</dbReference>
<reference evidence="1 2" key="1">
    <citation type="journal article" date="2014" name="Int. J. Syst. Evol. Microbiol.">
        <title>Ramlibacter solisilvae sp. nov., isolated from forest soil, and emended description of the genus Ramlibacter.</title>
        <authorList>
            <person name="Lee H.J."/>
            <person name="Lee S.H."/>
            <person name="Lee S.S."/>
            <person name="Lee J.S."/>
            <person name="Kim Y."/>
            <person name="Kim S.C."/>
            <person name="Jeon C.O."/>
        </authorList>
    </citation>
    <scope>NUCLEOTIDE SEQUENCE [LARGE SCALE GENOMIC DNA]</scope>
    <source>
        <strain evidence="1 2">5-10</strain>
    </source>
</reference>
<sequence>MIRQRLARADAEIGSSRLVTIVSAVEGLARSLLVHAPGRPPASAHFRYQQVRLKNPVDLVDEVFRLYAAKSAPQQLGEDTWNLFELATKFSNLVVHECTHLGQDKYLSLTSASERVLEELVEVAGLLRVVTPAAA</sequence>
<protein>
    <submittedName>
        <fullName evidence="1">Uncharacterized protein</fullName>
    </submittedName>
</protein>
<gene>
    <name evidence="1" type="ORF">UC35_06075</name>
</gene>
<evidence type="ECO:0000313" key="1">
    <source>
        <dbReference type="EMBL" id="AMO22532.1"/>
    </source>
</evidence>
<keyword evidence="2" id="KW-1185">Reference proteome</keyword>
<organism evidence="1 2">
    <name type="scientific">Ramlibacter tataouinensis</name>
    <dbReference type="NCBI Taxonomy" id="94132"/>
    <lineage>
        <taxon>Bacteria</taxon>
        <taxon>Pseudomonadati</taxon>
        <taxon>Pseudomonadota</taxon>
        <taxon>Betaproteobacteria</taxon>
        <taxon>Burkholderiales</taxon>
        <taxon>Comamonadaceae</taxon>
        <taxon>Ramlibacter</taxon>
    </lineage>
</organism>
<dbReference type="AlphaFoldDB" id="A0A127JWW4"/>
<accession>A0A127JWW4</accession>
<evidence type="ECO:0000313" key="2">
    <source>
        <dbReference type="Proteomes" id="UP000070433"/>
    </source>
</evidence>
<dbReference type="Proteomes" id="UP000070433">
    <property type="component" value="Chromosome"/>
</dbReference>
<proteinExistence type="predicted"/>